<dbReference type="GO" id="GO:0070189">
    <property type="term" value="P:kynurenine metabolic process"/>
    <property type="evidence" value="ECO:0007669"/>
    <property type="project" value="TreeGrafter"/>
</dbReference>
<dbReference type="GO" id="GO:0004502">
    <property type="term" value="F:kynurenine 3-monooxygenase activity"/>
    <property type="evidence" value="ECO:0007669"/>
    <property type="project" value="TreeGrafter"/>
</dbReference>
<protein>
    <recommendedName>
        <fullName evidence="2">FAD-binding domain-containing protein</fullName>
    </recommendedName>
</protein>
<name>A0AA38G4K6_TAXCH</name>
<dbReference type="Pfam" id="PF01494">
    <property type="entry name" value="FAD_binding_3"/>
    <property type="match status" value="1"/>
</dbReference>
<dbReference type="InterPro" id="IPR002938">
    <property type="entry name" value="FAD-bd"/>
</dbReference>
<evidence type="ECO:0000259" key="2">
    <source>
        <dbReference type="Pfam" id="PF01494"/>
    </source>
</evidence>
<evidence type="ECO:0000313" key="4">
    <source>
        <dbReference type="Proteomes" id="UP000824469"/>
    </source>
</evidence>
<dbReference type="PANTHER" id="PTHR46028:SF5">
    <property type="entry name" value="KYNURENINE 3-MONOOXYGENASE"/>
    <property type="match status" value="1"/>
</dbReference>
<dbReference type="GO" id="GO:0071949">
    <property type="term" value="F:FAD binding"/>
    <property type="evidence" value="ECO:0007669"/>
    <property type="project" value="InterPro"/>
</dbReference>
<accession>A0AA38G4K6</accession>
<dbReference type="SUPFAM" id="SSF51905">
    <property type="entry name" value="FAD/NAD(P)-binding domain"/>
    <property type="match status" value="1"/>
</dbReference>
<keyword evidence="1" id="KW-0560">Oxidoreductase</keyword>
<dbReference type="EMBL" id="JAHRHJ020000005">
    <property type="protein sequence ID" value="KAH9316127.1"/>
    <property type="molecule type" value="Genomic_DNA"/>
</dbReference>
<proteinExistence type="predicted"/>
<dbReference type="OMA" id="MQVKEGH"/>
<evidence type="ECO:0000256" key="1">
    <source>
        <dbReference type="ARBA" id="ARBA00023033"/>
    </source>
</evidence>
<feature type="non-terminal residue" evidence="3">
    <location>
        <position position="1"/>
    </location>
</feature>
<sequence>LKEFIEKYMPPLKVTLEAAEAFIEQRPTSSMKVKCSRFHDANGKAVLVGDAAHAMSNALGQGCNSSLQDVLVLGRMLEERNILDAIEKYSEMQVKEGHAAAYLSEHAFPQAQWLFPFYLFGNILSSVLSKTLPPSIIKPSIQNLCSETLIPYSE</sequence>
<keyword evidence="4" id="KW-1185">Reference proteome</keyword>
<gene>
    <name evidence="3" type="ORF">KI387_024754</name>
</gene>
<dbReference type="Gene3D" id="3.50.50.60">
    <property type="entry name" value="FAD/NAD(P)-binding domain"/>
    <property type="match status" value="1"/>
</dbReference>
<dbReference type="AlphaFoldDB" id="A0AA38G4K6"/>
<organism evidence="3 4">
    <name type="scientific">Taxus chinensis</name>
    <name type="common">Chinese yew</name>
    <name type="synonym">Taxus wallichiana var. chinensis</name>
    <dbReference type="NCBI Taxonomy" id="29808"/>
    <lineage>
        <taxon>Eukaryota</taxon>
        <taxon>Viridiplantae</taxon>
        <taxon>Streptophyta</taxon>
        <taxon>Embryophyta</taxon>
        <taxon>Tracheophyta</taxon>
        <taxon>Spermatophyta</taxon>
        <taxon>Pinopsida</taxon>
        <taxon>Pinidae</taxon>
        <taxon>Conifers II</taxon>
        <taxon>Cupressales</taxon>
        <taxon>Taxaceae</taxon>
        <taxon>Taxus</taxon>
    </lineage>
</organism>
<evidence type="ECO:0000313" key="3">
    <source>
        <dbReference type="EMBL" id="KAH9316127.1"/>
    </source>
</evidence>
<keyword evidence="1" id="KW-0503">Monooxygenase</keyword>
<feature type="domain" description="FAD-binding" evidence="2">
    <location>
        <begin position="42"/>
        <end position="78"/>
    </location>
</feature>
<dbReference type="InterPro" id="IPR036188">
    <property type="entry name" value="FAD/NAD-bd_sf"/>
</dbReference>
<dbReference type="PANTHER" id="PTHR46028">
    <property type="entry name" value="KYNURENINE 3-MONOOXYGENASE"/>
    <property type="match status" value="1"/>
</dbReference>
<comment type="caution">
    <text evidence="3">The sequence shown here is derived from an EMBL/GenBank/DDBJ whole genome shotgun (WGS) entry which is preliminary data.</text>
</comment>
<feature type="non-terminal residue" evidence="3">
    <location>
        <position position="154"/>
    </location>
</feature>
<reference evidence="3 4" key="1">
    <citation type="journal article" date="2021" name="Nat. Plants">
        <title>The Taxus genome provides insights into paclitaxel biosynthesis.</title>
        <authorList>
            <person name="Xiong X."/>
            <person name="Gou J."/>
            <person name="Liao Q."/>
            <person name="Li Y."/>
            <person name="Zhou Q."/>
            <person name="Bi G."/>
            <person name="Li C."/>
            <person name="Du R."/>
            <person name="Wang X."/>
            <person name="Sun T."/>
            <person name="Guo L."/>
            <person name="Liang H."/>
            <person name="Lu P."/>
            <person name="Wu Y."/>
            <person name="Zhang Z."/>
            <person name="Ro D.K."/>
            <person name="Shang Y."/>
            <person name="Huang S."/>
            <person name="Yan J."/>
        </authorList>
    </citation>
    <scope>NUCLEOTIDE SEQUENCE [LARGE SCALE GENOMIC DNA]</scope>
    <source>
        <strain evidence="3">Ta-2019</strain>
    </source>
</reference>
<dbReference type="Proteomes" id="UP000824469">
    <property type="component" value="Unassembled WGS sequence"/>
</dbReference>